<keyword evidence="3" id="KW-1185">Reference proteome</keyword>
<dbReference type="OrthoDB" id="3339789at2759"/>
<evidence type="ECO:0000256" key="1">
    <source>
        <dbReference type="SAM" id="MobiDB-lite"/>
    </source>
</evidence>
<feature type="compositionally biased region" description="Polar residues" evidence="1">
    <location>
        <begin position="1"/>
        <end position="13"/>
    </location>
</feature>
<protein>
    <submittedName>
        <fullName evidence="2">Uncharacterized protein</fullName>
    </submittedName>
</protein>
<feature type="compositionally biased region" description="Low complexity" evidence="1">
    <location>
        <begin position="54"/>
        <end position="67"/>
    </location>
</feature>
<organism evidence="2 3">
    <name type="scientific">Ceraceosorus bombacis</name>
    <dbReference type="NCBI Taxonomy" id="401625"/>
    <lineage>
        <taxon>Eukaryota</taxon>
        <taxon>Fungi</taxon>
        <taxon>Dikarya</taxon>
        <taxon>Basidiomycota</taxon>
        <taxon>Ustilaginomycotina</taxon>
        <taxon>Exobasidiomycetes</taxon>
        <taxon>Ceraceosorales</taxon>
        <taxon>Ceraceosoraceae</taxon>
        <taxon>Ceraceosorus</taxon>
    </lineage>
</organism>
<accession>A0A0P1B9J5</accession>
<dbReference type="Proteomes" id="UP000054845">
    <property type="component" value="Unassembled WGS sequence"/>
</dbReference>
<dbReference type="EMBL" id="CCYA01000149">
    <property type="protein sequence ID" value="CEH12371.1"/>
    <property type="molecule type" value="Genomic_DNA"/>
</dbReference>
<proteinExistence type="predicted"/>
<reference evidence="3" key="1">
    <citation type="submission" date="2014-09" db="EMBL/GenBank/DDBJ databases">
        <authorList>
            <person name="Sharma Rahul"/>
            <person name="Thines Marco"/>
        </authorList>
    </citation>
    <scope>NUCLEOTIDE SEQUENCE [LARGE SCALE GENOMIC DNA]</scope>
</reference>
<feature type="compositionally biased region" description="Basic and acidic residues" evidence="1">
    <location>
        <begin position="37"/>
        <end position="47"/>
    </location>
</feature>
<feature type="compositionally biased region" description="Low complexity" evidence="1">
    <location>
        <begin position="87"/>
        <end position="111"/>
    </location>
</feature>
<name>A0A0P1B9J5_9BASI</name>
<evidence type="ECO:0000313" key="3">
    <source>
        <dbReference type="Proteomes" id="UP000054845"/>
    </source>
</evidence>
<evidence type="ECO:0000313" key="2">
    <source>
        <dbReference type="EMBL" id="CEH12371.1"/>
    </source>
</evidence>
<feature type="region of interest" description="Disordered" evidence="1">
    <location>
        <begin position="84"/>
        <end position="114"/>
    </location>
</feature>
<feature type="region of interest" description="Disordered" evidence="1">
    <location>
        <begin position="37"/>
        <end position="70"/>
    </location>
</feature>
<dbReference type="AlphaFoldDB" id="A0A0P1B9J5"/>
<feature type="region of interest" description="Disordered" evidence="1">
    <location>
        <begin position="1"/>
        <end position="21"/>
    </location>
</feature>
<sequence length="186" mass="19999">MLSPLTRSVNQGGRASDLTFKNPLSLLNAREAIRARAGSRFDPHVDPDMDYESWDSSSGGHSKSVFGDGSFGNSSEALASLDAVLGRSSRSSTTDTSVSAQAEESPTAAAAFSNQAEIQERSKWLSSGVNLNFDAEELSERDLRVRDALFGTVRGSKPGLEVVRQRIRRRKQMMEDGGGLEGQGTS</sequence>